<dbReference type="OrthoDB" id="27593at2759"/>
<dbReference type="Gene3D" id="2.30.29.30">
    <property type="entry name" value="Pleckstrin-homology domain (PH domain)/Phosphotyrosine-binding domain (PTB)"/>
    <property type="match status" value="1"/>
</dbReference>
<feature type="region of interest" description="Disordered" evidence="3">
    <location>
        <begin position="1"/>
        <end position="74"/>
    </location>
</feature>
<dbReference type="InterPro" id="IPR001452">
    <property type="entry name" value="SH3_domain"/>
</dbReference>
<dbReference type="EnsemblMetazoa" id="Aqu2.1.23473_001">
    <property type="protein sequence ID" value="Aqu2.1.23473_001"/>
    <property type="gene ID" value="Aqu2.1.23473"/>
</dbReference>
<dbReference type="InterPro" id="IPR036028">
    <property type="entry name" value="SH3-like_dom_sf"/>
</dbReference>
<feature type="compositionally biased region" description="Low complexity" evidence="3">
    <location>
        <begin position="419"/>
        <end position="431"/>
    </location>
</feature>
<dbReference type="GO" id="GO:0005085">
    <property type="term" value="F:guanyl-nucleotide exchange factor activity"/>
    <property type="evidence" value="ECO:0007669"/>
    <property type="project" value="InterPro"/>
</dbReference>
<dbReference type="InterPro" id="IPR011993">
    <property type="entry name" value="PH-like_dom_sf"/>
</dbReference>
<dbReference type="CDD" id="cd00160">
    <property type="entry name" value="RhoGEF"/>
    <property type="match status" value="1"/>
</dbReference>
<dbReference type="PANTHER" id="PTHR12845:SF5">
    <property type="entry name" value="EPHEXIN, ISOFORM D"/>
    <property type="match status" value="1"/>
</dbReference>
<feature type="compositionally biased region" description="Polar residues" evidence="3">
    <location>
        <begin position="1422"/>
        <end position="1431"/>
    </location>
</feature>
<evidence type="ECO:0000256" key="1">
    <source>
        <dbReference type="ARBA" id="ARBA00022443"/>
    </source>
</evidence>
<dbReference type="SUPFAM" id="SSF50044">
    <property type="entry name" value="SH3-domain"/>
    <property type="match status" value="1"/>
</dbReference>
<dbReference type="STRING" id="400682.A0A1X7U728"/>
<dbReference type="SUPFAM" id="SSF50729">
    <property type="entry name" value="PH domain-like"/>
    <property type="match status" value="1"/>
</dbReference>
<feature type="compositionally biased region" description="Low complexity" evidence="3">
    <location>
        <begin position="1362"/>
        <end position="1373"/>
    </location>
</feature>
<dbReference type="InterPro" id="IPR000219">
    <property type="entry name" value="DH_dom"/>
</dbReference>
<dbReference type="InParanoid" id="A0A1X7U728"/>
<reference evidence="6" key="1">
    <citation type="submission" date="2017-05" db="UniProtKB">
        <authorList>
            <consortium name="EnsemblMetazoa"/>
        </authorList>
    </citation>
    <scope>IDENTIFICATION</scope>
</reference>
<feature type="compositionally biased region" description="Basic and acidic residues" evidence="3">
    <location>
        <begin position="1000"/>
        <end position="1041"/>
    </location>
</feature>
<feature type="region of interest" description="Disordered" evidence="3">
    <location>
        <begin position="108"/>
        <end position="142"/>
    </location>
</feature>
<feature type="region of interest" description="Disordered" evidence="3">
    <location>
        <begin position="185"/>
        <end position="274"/>
    </location>
</feature>
<evidence type="ECO:0000256" key="2">
    <source>
        <dbReference type="PROSITE-ProRule" id="PRU00192"/>
    </source>
</evidence>
<protein>
    <submittedName>
        <fullName evidence="6">Uncharacterized protein</fullName>
    </submittedName>
</protein>
<feature type="compositionally biased region" description="Gly residues" evidence="3">
    <location>
        <begin position="732"/>
        <end position="745"/>
    </location>
</feature>
<feature type="compositionally biased region" description="Basic and acidic residues" evidence="3">
    <location>
        <begin position="982"/>
        <end position="993"/>
    </location>
</feature>
<feature type="compositionally biased region" description="Pro residues" evidence="3">
    <location>
        <begin position="1097"/>
        <end position="1112"/>
    </location>
</feature>
<evidence type="ECO:0000313" key="6">
    <source>
        <dbReference type="EnsemblMetazoa" id="Aqu2.1.23473_001"/>
    </source>
</evidence>
<evidence type="ECO:0000256" key="3">
    <source>
        <dbReference type="SAM" id="MobiDB-lite"/>
    </source>
</evidence>
<evidence type="ECO:0000259" key="4">
    <source>
        <dbReference type="PROSITE" id="PS50002"/>
    </source>
</evidence>
<feature type="compositionally biased region" description="Low complexity" evidence="3">
    <location>
        <begin position="1068"/>
        <end position="1077"/>
    </location>
</feature>
<feature type="region of interest" description="Disordered" evidence="3">
    <location>
        <begin position="1395"/>
        <end position="1486"/>
    </location>
</feature>
<feature type="compositionally biased region" description="Pro residues" evidence="3">
    <location>
        <begin position="961"/>
        <end position="972"/>
    </location>
</feature>
<feature type="compositionally biased region" description="Basic and acidic residues" evidence="3">
    <location>
        <begin position="763"/>
        <end position="782"/>
    </location>
</feature>
<feature type="domain" description="SH3" evidence="4">
    <location>
        <begin position="1908"/>
        <end position="1969"/>
    </location>
</feature>
<feature type="compositionally biased region" description="Acidic residues" evidence="3">
    <location>
        <begin position="40"/>
        <end position="55"/>
    </location>
</feature>
<dbReference type="InterPro" id="IPR035899">
    <property type="entry name" value="DBL_dom_sf"/>
</dbReference>
<feature type="region of interest" description="Disordered" evidence="3">
    <location>
        <begin position="1344"/>
        <end position="1378"/>
    </location>
</feature>
<accession>A0A1X7U728</accession>
<feature type="compositionally biased region" description="Low complexity" evidence="3">
    <location>
        <begin position="848"/>
        <end position="863"/>
    </location>
</feature>
<feature type="compositionally biased region" description="Low complexity" evidence="3">
    <location>
        <begin position="361"/>
        <end position="371"/>
    </location>
</feature>
<feature type="region of interest" description="Disordered" evidence="3">
    <location>
        <begin position="412"/>
        <end position="1220"/>
    </location>
</feature>
<dbReference type="Pfam" id="PF00018">
    <property type="entry name" value="SH3_1"/>
    <property type="match status" value="1"/>
</dbReference>
<dbReference type="PRINTS" id="PR01217">
    <property type="entry name" value="PRICHEXTENSN"/>
</dbReference>
<feature type="compositionally biased region" description="Basic residues" evidence="3">
    <location>
        <begin position="327"/>
        <end position="347"/>
    </location>
</feature>
<dbReference type="CDD" id="cd01221">
    <property type="entry name" value="PH_ephexin"/>
    <property type="match status" value="1"/>
</dbReference>
<feature type="compositionally biased region" description="Acidic residues" evidence="3">
    <location>
        <begin position="64"/>
        <end position="74"/>
    </location>
</feature>
<dbReference type="InterPro" id="IPR047270">
    <property type="entry name" value="PH_ephexin"/>
</dbReference>
<dbReference type="PROSITE" id="PS50010">
    <property type="entry name" value="DH_2"/>
    <property type="match status" value="1"/>
</dbReference>
<feature type="compositionally biased region" description="Polar residues" evidence="3">
    <location>
        <begin position="519"/>
        <end position="532"/>
    </location>
</feature>
<feature type="compositionally biased region" description="Polar residues" evidence="3">
    <location>
        <begin position="1183"/>
        <end position="1203"/>
    </location>
</feature>
<feature type="compositionally biased region" description="Pro residues" evidence="3">
    <location>
        <begin position="1049"/>
        <end position="1067"/>
    </location>
</feature>
<feature type="compositionally biased region" description="Polar residues" evidence="3">
    <location>
        <begin position="834"/>
        <end position="847"/>
    </location>
</feature>
<feature type="compositionally biased region" description="Polar residues" evidence="3">
    <location>
        <begin position="895"/>
        <end position="918"/>
    </location>
</feature>
<dbReference type="SMART" id="SM00326">
    <property type="entry name" value="SH3"/>
    <property type="match status" value="1"/>
</dbReference>
<dbReference type="eggNOG" id="KOG3523">
    <property type="taxonomic scope" value="Eukaryota"/>
</dbReference>
<feature type="compositionally biased region" description="Low complexity" evidence="3">
    <location>
        <begin position="746"/>
        <end position="760"/>
    </location>
</feature>
<feature type="compositionally biased region" description="Low complexity" evidence="3">
    <location>
        <begin position="718"/>
        <end position="729"/>
    </location>
</feature>
<dbReference type="PROSITE" id="PS50002">
    <property type="entry name" value="SH3"/>
    <property type="match status" value="1"/>
</dbReference>
<feature type="compositionally biased region" description="Basic and acidic residues" evidence="3">
    <location>
        <begin position="1344"/>
        <end position="1354"/>
    </location>
</feature>
<feature type="region of interest" description="Disordered" evidence="3">
    <location>
        <begin position="1232"/>
        <end position="1284"/>
    </location>
</feature>
<feature type="compositionally biased region" description="Low complexity" evidence="3">
    <location>
        <begin position="671"/>
        <end position="685"/>
    </location>
</feature>
<feature type="compositionally biased region" description="Polar residues" evidence="3">
    <location>
        <begin position="484"/>
        <end position="506"/>
    </location>
</feature>
<feature type="compositionally biased region" description="Basic and acidic residues" evidence="3">
    <location>
        <begin position="28"/>
        <end position="39"/>
    </location>
</feature>
<dbReference type="Gene3D" id="1.20.900.10">
    <property type="entry name" value="Dbl homology (DH) domain"/>
    <property type="match status" value="2"/>
</dbReference>
<proteinExistence type="predicted"/>
<dbReference type="CDD" id="cd11793">
    <property type="entry name" value="SH3_ephexin1_like"/>
    <property type="match status" value="1"/>
</dbReference>
<dbReference type="Gene3D" id="2.30.30.40">
    <property type="entry name" value="SH3 Domains"/>
    <property type="match status" value="1"/>
</dbReference>
<feature type="compositionally biased region" description="Polar residues" evidence="3">
    <location>
        <begin position="432"/>
        <end position="463"/>
    </location>
</feature>
<dbReference type="PANTHER" id="PTHR12845">
    <property type="entry name" value="GUANINE NUCLEOTIDE EXCHANGE FACTOR"/>
    <property type="match status" value="1"/>
</dbReference>
<feature type="compositionally biased region" description="Low complexity" evidence="3">
    <location>
        <begin position="311"/>
        <end position="326"/>
    </location>
</feature>
<sequence>MADLTPVSDLPHLPSSENNPPDDVSNFKLKDDNLSTRDEQLEEEEEEEEEDNFESDDLRNFEGLDLEDDPVNDYNEESVNFELGDQLNFAVDDPVNYEHIEYLPIEDSTTEDQETLPGESTTTTDAGGYHDDQALQNGGRVTDTRYQTETVFISSSRAVGGVHSYENWPIFLGLGDETGKRKRNLTRFKGSRAPIIRQRPPQPLPRGANKVKTPRPPAPLPRKRRIPIKPRPPQGMVTSEGDMAQADETGDEEGRSDDGFVEGNDPGGSGRRRKKRQPVLIGVIILTYIDITGNKMSSIIKTVKGIAPILSTAVSPPSSPSNTPLSARRRTTASRKGRTKPRHKRQSKPSVPASADISTQETTTTPGPGSSETDDNELGVVEEVELVPNGNLATPIHKLVVEEEEEETAEMSARIVHKTTPPSVSRSSPTTYTNRPPSSVASKATPTTGRGTQIGANSVTKTRPNLGGKRQVGGARVFDKESNNESQTSDTEMTSTSALSLSSQKGTGAGGGRRKFDSDLSTAPFSSETSDMSEGERGLGRKGSPPPDPSSSSIPRPSPKLSRKAISVDATQTDVKAEATPSKVEATPTAKGSARPVKAGNFVSKRTSVLAMISQFDGGPNKKPDNEGTGSARVPPPRPHPPAKSALSAKPNPRPKPPGMTNKQPSPPRATPTKTTPIKTTPTEGGANGNGEKKGDKPPKVVNSRLSSVASGGRAKSSTDCTSGDSSSSHNEGGGVSGRSSGGSGNKLSTSKASTSTANTVSKGHDTLKSLKGNDADSKSDTKSIASNDSDETKSTDGSVGGASKQAGGANKPARPVPPRGIKRPTTTTTSSTNRLSAVKTTPTSGRSSPVASSNVGGASAGAKLKGTDDIQLLGNKVKPNGGGGAVGGVKRTRPSFSSRTGPGDKSTTPTLTKNSISLPVIINDSKDNLGSKSPPVPVERKSPPTPVEKKVLPTADKKVPPTPTEKAPPTPSNKKPPLTPIDKKPPIVERKNPLISKLSTDKKSPPVEKKAVPTTDKKSEAPSDKEGEESATKELLEKSHSIRRATPRRPPPEPPTLSPPPDPKSPPVVRKVSSPTNKSSVAPPLPPPFKSISPKATPPTLPSQRAPPPTPVGQKPSLQKATPPSQKPPPRPPKLSDSKDQAQNYEEFVPTLHRSSSISSQTGPPSPAPLSPNESHYEGVSITPTFTIGNTSIKKSSQSSDVETPPPLPPRNYAPDDNLIPRVISLPVALTTVDERDGPTTPTSVGPFPSLDDAPPPLPTQPIPKRKSLLSHMPSPPSCSPLLKRKEIPASLIRTSPTLPSRFTPPTNRINIYEEINIGPSPFRSRSSSASSSFKTIEQHYEVSDSYRHDSPKARAGLVRTSSSGSGSTTSSEDPRRFSASICVTNSLGVSPVSVRRANSDSKSQKVSIVVTGTGDEPQRRSSIQRTSSMDALDERKQPRASLTDPGYSSGEEEDLSLRNAVGLPQLPKNLTMPLKRESSKQDPEEEPLYQYINHADFSSTNLSFPSDKSQTVPAAGKGSNQLEIARQLSINHRKLWCEQPEVIRSGVLGVISDQDRKLQEAMYEVLTSEASYLRSLNVLIEHFMEDPGMNPNLPEGRRVLDKRQHHVMFSNVRDVREAEGEFNCYVPYCTNQVYQMRELTSLLETNVMFQDYLKRLEADKRCQNLSMTSFLLLPMQRITRLPLLILAILNRTPMDNPNHPIVEKSLRAVQKLVTACNDGARQMERTEELHLIHKQLEFFKMKPFPLVSVSRQLERKGPLAILQVEQRLFGKPKIRRIPVHVFAFTDYVLITKKKTNPKTNAITYRVLDYASKAVLETIDKLKVLPNVTYPKHVFGEQETVAKATWAVSMAEEHHAFLLIFLENSCQKSEKYIMISQNETDQTRWLEALTHPAKEKQKEDEKIYETWDCPQVQAVYDYTPKQHDELGLMRGDIVKVYRKMADGWYEGERMRDLQWGWFPSNFTTEIENAHTRARNLKERHRLLSLPFNPDDFLTHFNATS</sequence>
<feature type="compositionally biased region" description="Basic and acidic residues" evidence="3">
    <location>
        <begin position="939"/>
        <end position="960"/>
    </location>
</feature>
<dbReference type="Pfam" id="PF00621">
    <property type="entry name" value="RhoGEF"/>
    <property type="match status" value="1"/>
</dbReference>
<organism evidence="6">
    <name type="scientific">Amphimedon queenslandica</name>
    <name type="common">Sponge</name>
    <dbReference type="NCBI Taxonomy" id="400682"/>
    <lineage>
        <taxon>Eukaryota</taxon>
        <taxon>Metazoa</taxon>
        <taxon>Porifera</taxon>
        <taxon>Demospongiae</taxon>
        <taxon>Heteroscleromorpha</taxon>
        <taxon>Haplosclerida</taxon>
        <taxon>Niphatidae</taxon>
        <taxon>Amphimedon</taxon>
    </lineage>
</organism>
<dbReference type="SMART" id="SM00325">
    <property type="entry name" value="RhoGEF"/>
    <property type="match status" value="1"/>
</dbReference>
<name>A0A1X7U728_AMPQE</name>
<keyword evidence="1 2" id="KW-0728">SH3 domain</keyword>
<feature type="region of interest" description="Disordered" evidence="3">
    <location>
        <begin position="311"/>
        <end position="376"/>
    </location>
</feature>
<evidence type="ECO:0000259" key="5">
    <source>
        <dbReference type="PROSITE" id="PS50010"/>
    </source>
</evidence>
<feature type="domain" description="DH" evidence="5">
    <location>
        <begin position="1559"/>
        <end position="1721"/>
    </location>
</feature>
<dbReference type="InterPro" id="IPR047271">
    <property type="entry name" value="Ephexin-like"/>
</dbReference>
<dbReference type="SUPFAM" id="SSF48065">
    <property type="entry name" value="DBL homology domain (DH-domain)"/>
    <property type="match status" value="1"/>
</dbReference>